<evidence type="ECO:0000313" key="2">
    <source>
        <dbReference type="Proteomes" id="UP001608902"/>
    </source>
</evidence>
<dbReference type="AlphaFoldDB" id="A0ABD6EEB5"/>
<evidence type="ECO:0000313" key="1">
    <source>
        <dbReference type="EMBL" id="MFH4978338.1"/>
    </source>
</evidence>
<comment type="caution">
    <text evidence="1">The sequence shown here is derived from an EMBL/GenBank/DDBJ whole genome shotgun (WGS) entry which is preliminary data.</text>
</comment>
<keyword evidence="2" id="KW-1185">Reference proteome</keyword>
<accession>A0ABD6EEB5</accession>
<dbReference type="EMBL" id="JBGFUD010003100">
    <property type="protein sequence ID" value="MFH4978338.1"/>
    <property type="molecule type" value="Genomic_DNA"/>
</dbReference>
<protein>
    <submittedName>
        <fullName evidence="1">Uncharacterized protein</fullName>
    </submittedName>
</protein>
<sequence>MSCQSFPAKSTFNSQNSLATHLCSDTVAALKIRTDNARYDSRIKMDIAVASSLIRSVPSSNDGICHARSKGRKKSTTSDILPMHLGCN</sequence>
<dbReference type="Proteomes" id="UP001608902">
    <property type="component" value="Unassembled WGS sequence"/>
</dbReference>
<proteinExistence type="predicted"/>
<organism evidence="1 2">
    <name type="scientific">Gnathostoma spinigerum</name>
    <dbReference type="NCBI Taxonomy" id="75299"/>
    <lineage>
        <taxon>Eukaryota</taxon>
        <taxon>Metazoa</taxon>
        <taxon>Ecdysozoa</taxon>
        <taxon>Nematoda</taxon>
        <taxon>Chromadorea</taxon>
        <taxon>Rhabditida</taxon>
        <taxon>Spirurina</taxon>
        <taxon>Gnathostomatomorpha</taxon>
        <taxon>Gnathostomatoidea</taxon>
        <taxon>Gnathostomatidae</taxon>
        <taxon>Gnathostoma</taxon>
    </lineage>
</organism>
<name>A0ABD6EEB5_9BILA</name>
<reference evidence="1 2" key="1">
    <citation type="submission" date="2024-08" db="EMBL/GenBank/DDBJ databases">
        <title>Gnathostoma spinigerum genome.</title>
        <authorList>
            <person name="Gonzalez-Bertolin B."/>
            <person name="Monzon S."/>
            <person name="Zaballos A."/>
            <person name="Jimenez P."/>
            <person name="Dekumyoy P."/>
            <person name="Varona S."/>
            <person name="Cuesta I."/>
            <person name="Sumanam S."/>
            <person name="Adisakwattana P."/>
            <person name="Gasser R.B."/>
            <person name="Hernandez-Gonzalez A."/>
            <person name="Young N.D."/>
            <person name="Perteguer M.J."/>
        </authorList>
    </citation>
    <scope>NUCLEOTIDE SEQUENCE [LARGE SCALE GENOMIC DNA]</scope>
    <source>
        <strain evidence="1">AL3</strain>
        <tissue evidence="1">Liver</tissue>
    </source>
</reference>
<gene>
    <name evidence="1" type="ORF">AB6A40_005047</name>
</gene>